<feature type="compositionally biased region" description="Basic residues" evidence="1">
    <location>
        <begin position="270"/>
        <end position="279"/>
    </location>
</feature>
<feature type="compositionally biased region" description="Basic and acidic residues" evidence="1">
    <location>
        <begin position="66"/>
        <end position="79"/>
    </location>
</feature>
<protein>
    <submittedName>
        <fullName evidence="2">Uncharacterized protein</fullName>
    </submittedName>
</protein>
<feature type="compositionally biased region" description="Polar residues" evidence="1">
    <location>
        <begin position="226"/>
        <end position="235"/>
    </location>
</feature>
<feature type="region of interest" description="Disordered" evidence="1">
    <location>
        <begin position="113"/>
        <end position="147"/>
    </location>
</feature>
<reference evidence="2 3" key="1">
    <citation type="journal article" date="2017" name="Genome Biol. Evol.">
        <title>Phytophthora megakarya and P. palmivora, closely related causal agents of cacao black pod rot, underwent increases in genome sizes and gene numbers by different mechanisms.</title>
        <authorList>
            <person name="Ali S.S."/>
            <person name="Shao J."/>
            <person name="Lary D.J."/>
            <person name="Kronmiller B."/>
            <person name="Shen D."/>
            <person name="Strem M.D."/>
            <person name="Amoako-Attah I."/>
            <person name="Akrofi A.Y."/>
            <person name="Begoude B.A."/>
            <person name="Ten Hoopen G.M."/>
            <person name="Coulibaly K."/>
            <person name="Kebe B.I."/>
            <person name="Melnick R.L."/>
            <person name="Guiltinan M.J."/>
            <person name="Tyler B.M."/>
            <person name="Meinhardt L.W."/>
            <person name="Bailey B.A."/>
        </authorList>
    </citation>
    <scope>NUCLEOTIDE SEQUENCE [LARGE SCALE GENOMIC DNA]</scope>
    <source>
        <strain evidence="3">sbr112.9</strain>
    </source>
</reference>
<dbReference type="AlphaFoldDB" id="A0A2P4XFD6"/>
<feature type="compositionally biased region" description="Basic and acidic residues" evidence="1">
    <location>
        <begin position="303"/>
        <end position="319"/>
    </location>
</feature>
<feature type="compositionally biased region" description="Polar residues" evidence="1">
    <location>
        <begin position="194"/>
        <end position="208"/>
    </location>
</feature>
<accession>A0A2P4XFD6</accession>
<dbReference type="EMBL" id="NCKW01011147">
    <property type="protein sequence ID" value="POM64252.1"/>
    <property type="molecule type" value="Genomic_DNA"/>
</dbReference>
<dbReference type="Proteomes" id="UP000237271">
    <property type="component" value="Unassembled WGS sequence"/>
</dbReference>
<dbReference type="OrthoDB" id="128374at2759"/>
<feature type="region of interest" description="Disordered" evidence="1">
    <location>
        <begin position="53"/>
        <end position="101"/>
    </location>
</feature>
<feature type="region of interest" description="Disordered" evidence="1">
    <location>
        <begin position="1"/>
        <end position="28"/>
    </location>
</feature>
<feature type="compositionally biased region" description="Basic and acidic residues" evidence="1">
    <location>
        <begin position="113"/>
        <end position="125"/>
    </location>
</feature>
<keyword evidence="3" id="KW-1185">Reference proteome</keyword>
<name>A0A2P4XFD6_9STRA</name>
<evidence type="ECO:0000313" key="3">
    <source>
        <dbReference type="Proteomes" id="UP000237271"/>
    </source>
</evidence>
<organism evidence="2 3">
    <name type="scientific">Phytophthora palmivora</name>
    <dbReference type="NCBI Taxonomy" id="4796"/>
    <lineage>
        <taxon>Eukaryota</taxon>
        <taxon>Sar</taxon>
        <taxon>Stramenopiles</taxon>
        <taxon>Oomycota</taxon>
        <taxon>Peronosporomycetes</taxon>
        <taxon>Peronosporales</taxon>
        <taxon>Peronosporaceae</taxon>
        <taxon>Phytophthora</taxon>
    </lineage>
</organism>
<evidence type="ECO:0000256" key="1">
    <source>
        <dbReference type="SAM" id="MobiDB-lite"/>
    </source>
</evidence>
<feature type="compositionally biased region" description="Basic residues" evidence="1">
    <location>
        <begin position="211"/>
        <end position="223"/>
    </location>
</feature>
<feature type="compositionally biased region" description="Basic and acidic residues" evidence="1">
    <location>
        <begin position="170"/>
        <end position="183"/>
    </location>
</feature>
<sequence length="319" mass="34531">MDKGEQQPLNPPGSNDNGDDGDELAGSTLEDYFAMHKVSGHVSHHLLNIPAENDVMAAENVDNEDSDKPDLKGEARIDQDSYEDDYESETASPKADIPSDLAGMSLSDYLHVKEDDKAEAQEKLSRAGSLRMLPPQIAASAKKPTLISDVSGMSLDRYLGASVQGSGENSEEKKHAARADKKPSPQVKRKGKQTESNAVNSPDSSLTPFQRRQKRKEKAKAKQQRNTGAGLSVSKTILMAEAASSSPTILSVRDREKRKNSLTAANASIHSHHASHHGPHSSVSNFQSPLPKLAVSPSIRSLNHKDHDTQDNAEKLPPL</sequence>
<evidence type="ECO:0000313" key="2">
    <source>
        <dbReference type="EMBL" id="POM64252.1"/>
    </source>
</evidence>
<gene>
    <name evidence="2" type="ORF">PHPALM_20243</name>
</gene>
<proteinExistence type="predicted"/>
<feature type="region of interest" description="Disordered" evidence="1">
    <location>
        <begin position="161"/>
        <end position="319"/>
    </location>
</feature>
<comment type="caution">
    <text evidence="2">The sequence shown here is derived from an EMBL/GenBank/DDBJ whole genome shotgun (WGS) entry which is preliminary data.</text>
</comment>